<feature type="domain" description="Peptidase M10 serralysin C-terminal" evidence="5">
    <location>
        <begin position="274"/>
        <end position="378"/>
    </location>
</feature>
<dbReference type="EMBL" id="FTOT01000017">
    <property type="protein sequence ID" value="SIT24376.1"/>
    <property type="molecule type" value="Genomic_DNA"/>
</dbReference>
<dbReference type="InterPro" id="IPR018511">
    <property type="entry name" value="Hemolysin-typ_Ca-bd_CS"/>
</dbReference>
<evidence type="ECO:0000256" key="4">
    <source>
        <dbReference type="ARBA" id="ARBA00022737"/>
    </source>
</evidence>
<dbReference type="AlphaFoldDB" id="A0A1N7QNI9"/>
<keyword evidence="7" id="KW-1185">Reference proteome</keyword>
<protein>
    <submittedName>
        <fullName evidence="6">Hemolysin-type calcium-binding repeat-containing protein</fullName>
    </submittedName>
</protein>
<dbReference type="OrthoDB" id="423072at2"/>
<evidence type="ECO:0000256" key="1">
    <source>
        <dbReference type="ARBA" id="ARBA00001913"/>
    </source>
</evidence>
<evidence type="ECO:0000259" key="5">
    <source>
        <dbReference type="Pfam" id="PF08548"/>
    </source>
</evidence>
<accession>A0A1N7QNI9</accession>
<dbReference type="Pfam" id="PF00353">
    <property type="entry name" value="HemolysinCabind"/>
    <property type="match status" value="2"/>
</dbReference>
<dbReference type="PANTHER" id="PTHR38340">
    <property type="entry name" value="S-LAYER PROTEIN"/>
    <property type="match status" value="1"/>
</dbReference>
<dbReference type="Proteomes" id="UP000186141">
    <property type="component" value="Unassembled WGS sequence"/>
</dbReference>
<dbReference type="GO" id="GO:0005509">
    <property type="term" value="F:calcium ion binding"/>
    <property type="evidence" value="ECO:0007669"/>
    <property type="project" value="InterPro"/>
</dbReference>
<comment type="subcellular location">
    <subcellularLocation>
        <location evidence="2">Secreted</location>
    </subcellularLocation>
</comment>
<evidence type="ECO:0000313" key="6">
    <source>
        <dbReference type="EMBL" id="SIT24376.1"/>
    </source>
</evidence>
<dbReference type="PRINTS" id="PR00313">
    <property type="entry name" value="CABNDNGRPT"/>
</dbReference>
<dbReference type="PROSITE" id="PS00330">
    <property type="entry name" value="HEMOLYSIN_CALCIUM"/>
    <property type="match status" value="5"/>
</dbReference>
<comment type="cofactor">
    <cofactor evidence="1">
        <name>Ca(2+)</name>
        <dbReference type="ChEBI" id="CHEBI:29108"/>
    </cofactor>
</comment>
<dbReference type="PANTHER" id="PTHR38340:SF1">
    <property type="entry name" value="S-LAYER PROTEIN"/>
    <property type="match status" value="1"/>
</dbReference>
<organism evidence="6 7">
    <name type="scientific">Gemmobacter megaterium</name>
    <dbReference type="NCBI Taxonomy" id="1086013"/>
    <lineage>
        <taxon>Bacteria</taxon>
        <taxon>Pseudomonadati</taxon>
        <taxon>Pseudomonadota</taxon>
        <taxon>Alphaproteobacteria</taxon>
        <taxon>Rhodobacterales</taxon>
        <taxon>Paracoccaceae</taxon>
        <taxon>Gemmobacter</taxon>
    </lineage>
</organism>
<evidence type="ECO:0000313" key="7">
    <source>
        <dbReference type="Proteomes" id="UP000186141"/>
    </source>
</evidence>
<proteinExistence type="predicted"/>
<keyword evidence="3" id="KW-0964">Secreted</keyword>
<dbReference type="InterPro" id="IPR013858">
    <property type="entry name" value="Peptidase_M10B_C"/>
</dbReference>
<dbReference type="RefSeq" id="WP_083701386.1">
    <property type="nucleotide sequence ID" value="NZ_BMEH01000016.1"/>
</dbReference>
<reference evidence="6 7" key="1">
    <citation type="submission" date="2017-01" db="EMBL/GenBank/DDBJ databases">
        <authorList>
            <person name="Mah S.A."/>
            <person name="Swanson W.J."/>
            <person name="Moy G.W."/>
            <person name="Vacquier V.D."/>
        </authorList>
    </citation>
    <scope>NUCLEOTIDE SEQUENCE [LARGE SCALE GENOMIC DNA]</scope>
    <source>
        <strain evidence="6 7">DSM 26375</strain>
    </source>
</reference>
<dbReference type="Gene3D" id="2.150.10.10">
    <property type="entry name" value="Serralysin-like metalloprotease, C-terminal"/>
    <property type="match status" value="3"/>
</dbReference>
<gene>
    <name evidence="6" type="ORF">SAMN05421774_1171</name>
</gene>
<evidence type="ECO:0000256" key="2">
    <source>
        <dbReference type="ARBA" id="ARBA00004613"/>
    </source>
</evidence>
<dbReference type="InterPro" id="IPR001343">
    <property type="entry name" value="Hemolysn_Ca-bd"/>
</dbReference>
<dbReference type="GO" id="GO:0005615">
    <property type="term" value="C:extracellular space"/>
    <property type="evidence" value="ECO:0007669"/>
    <property type="project" value="InterPro"/>
</dbReference>
<keyword evidence="4" id="KW-0677">Repeat</keyword>
<dbReference type="InterPro" id="IPR011049">
    <property type="entry name" value="Serralysin-like_metalloprot_C"/>
</dbReference>
<dbReference type="SUPFAM" id="SSF51120">
    <property type="entry name" value="beta-Roll"/>
    <property type="match status" value="1"/>
</dbReference>
<dbReference type="Pfam" id="PF08548">
    <property type="entry name" value="Peptidase_M10_C"/>
    <property type="match status" value="1"/>
</dbReference>
<dbReference type="STRING" id="1086013.SAMN05421774_1171"/>
<dbReference type="InterPro" id="IPR050557">
    <property type="entry name" value="RTX_toxin/Mannuronan_C5-epim"/>
</dbReference>
<sequence length="379" mass="39663">MRIISPATNIYRYDGSLSNLLNGSLLSASLINDTSSPITGFFQDGNGILSQSDDGVATFTPTGGVPNAIDYIGAGTVAIASLLGIELDSRPVAVFEMNGQIYLYATSGLPILSGLLISFDISETATFNLPNSSNGKVDGTAASEVLGLGHIDADNDEISDMDDFIFGKGGNDTIYGANGNDWIRGGTGRDELFGGEGNDTIRGDDGNDVIYGDAGFDNLFGGAGNDTIYGGNHRDVLRGNEGNDVLHGDDGHDRLFGMAGDDILFGGNGDDTLVGGSGKDVLTGGAGFDVFLFARTFDVGRPGMRDEITDFERGFDKIDFSALGVTFDGSGFSGEYMSVRFGTSAGDGYLHIDVDGDRKADFSLKLHGVTEFSADDILV</sequence>
<evidence type="ECO:0000256" key="3">
    <source>
        <dbReference type="ARBA" id="ARBA00022525"/>
    </source>
</evidence>
<name>A0A1N7QNI9_9RHOB</name>